<organism evidence="7 8">
    <name type="scientific">Caenorhabditis japonica</name>
    <dbReference type="NCBI Taxonomy" id="281687"/>
    <lineage>
        <taxon>Eukaryota</taxon>
        <taxon>Metazoa</taxon>
        <taxon>Ecdysozoa</taxon>
        <taxon>Nematoda</taxon>
        <taxon>Chromadorea</taxon>
        <taxon>Rhabditida</taxon>
        <taxon>Rhabditina</taxon>
        <taxon>Rhabditomorpha</taxon>
        <taxon>Rhabditoidea</taxon>
        <taxon>Rhabditidae</taxon>
        <taxon>Peloderinae</taxon>
        <taxon>Caenorhabditis</taxon>
    </lineage>
</organism>
<dbReference type="InterPro" id="IPR011990">
    <property type="entry name" value="TPR-like_helical_dom_sf"/>
</dbReference>
<evidence type="ECO:0000256" key="2">
    <source>
        <dbReference type="ARBA" id="ARBA00022664"/>
    </source>
</evidence>
<evidence type="ECO:0008006" key="9">
    <source>
        <dbReference type="Google" id="ProtNLM"/>
    </source>
</evidence>
<keyword evidence="8" id="KW-1185">Reference proteome</keyword>
<evidence type="ECO:0000256" key="4">
    <source>
        <dbReference type="ARBA" id="ARBA00023187"/>
    </source>
</evidence>
<evidence type="ECO:0000313" key="7">
    <source>
        <dbReference type="EnsemblMetazoa" id="CJA37181c.1"/>
    </source>
</evidence>
<protein>
    <recommendedName>
        <fullName evidence="9">U3 small nucleolar RNA-associated protein 6 homolog</fullName>
    </recommendedName>
</protein>
<sequence>MSSSEQSDASAPGTPVKSSSAGSSPASSPPQSEPKRKALLTDSSDESDHKPQPQRQFSVRLWGKLYEKRGLNTIKNSVLRDAPDLPKRIDQLISLYQRALRCATTQLEEIYQEAQLFCEEADQANQLADLKKLFEATMKQKRQLDEFEPLINDPKTQKQGLKQFLAFEKKSEMPARIQNAHERLVSELDDDEDVWCAYGDWTEKVLKLPQVSVEVYERALRHCPFSYVLHQQALLAFERAKRSEEVIDALWEKSKQNVINSADEGRGLYRTYVYLLRRRIVQSGSGDFTPMAEVFDEGAAILKEWFSMAWDTDTEYRRMQAYFYASVMKDMNRARQIWNDILASGFGRFAGKWLEAVQLERQFGDNENARKYLNKVRFKC</sequence>
<dbReference type="PANTHER" id="PTHR17204:SF25">
    <property type="entry name" value="RRM DOMAIN-CONTAINING PROTEIN"/>
    <property type="match status" value="1"/>
</dbReference>
<reference evidence="7" key="2">
    <citation type="submission" date="2022-06" db="UniProtKB">
        <authorList>
            <consortium name="EnsemblMetazoa"/>
        </authorList>
    </citation>
    <scope>IDENTIFICATION</scope>
    <source>
        <strain evidence="7">DF5081</strain>
    </source>
</reference>
<keyword evidence="3" id="KW-0677">Repeat</keyword>
<name>A0A8R1EML2_CAEJA</name>
<reference evidence="8" key="1">
    <citation type="submission" date="2010-08" db="EMBL/GenBank/DDBJ databases">
        <authorList>
            <consortium name="Caenorhabditis japonica Sequencing Consortium"/>
            <person name="Wilson R.K."/>
        </authorList>
    </citation>
    <scope>NUCLEOTIDE SEQUENCE [LARGE SCALE GENOMIC DNA]</scope>
    <source>
        <strain evidence="8">DF5081</strain>
    </source>
</reference>
<dbReference type="AlphaFoldDB" id="A0A8R1EML2"/>
<dbReference type="Proteomes" id="UP000005237">
    <property type="component" value="Unassembled WGS sequence"/>
</dbReference>
<dbReference type="SUPFAM" id="SSF48452">
    <property type="entry name" value="TPR-like"/>
    <property type="match status" value="1"/>
</dbReference>
<feature type="region of interest" description="Disordered" evidence="6">
    <location>
        <begin position="1"/>
        <end position="56"/>
    </location>
</feature>
<dbReference type="SMART" id="SM00386">
    <property type="entry name" value="HAT"/>
    <property type="match status" value="4"/>
</dbReference>
<evidence type="ECO:0000256" key="6">
    <source>
        <dbReference type="SAM" id="MobiDB-lite"/>
    </source>
</evidence>
<comment type="subcellular location">
    <subcellularLocation>
        <location evidence="1">Nucleus</location>
    </subcellularLocation>
</comment>
<dbReference type="PANTHER" id="PTHR17204">
    <property type="entry name" value="PRE-MRNA PROCESSING PROTEIN PRP39-RELATED"/>
    <property type="match status" value="1"/>
</dbReference>
<keyword evidence="5" id="KW-0539">Nucleus</keyword>
<dbReference type="GO" id="GO:0005634">
    <property type="term" value="C:nucleus"/>
    <property type="evidence" value="ECO:0007669"/>
    <property type="project" value="UniProtKB-SubCell"/>
</dbReference>
<evidence type="ECO:0000256" key="5">
    <source>
        <dbReference type="ARBA" id="ARBA00023242"/>
    </source>
</evidence>
<keyword evidence="4" id="KW-0508">mRNA splicing</keyword>
<dbReference type="InterPro" id="IPR003107">
    <property type="entry name" value="HAT"/>
</dbReference>
<evidence type="ECO:0000256" key="1">
    <source>
        <dbReference type="ARBA" id="ARBA00004123"/>
    </source>
</evidence>
<proteinExistence type="predicted"/>
<dbReference type="EnsemblMetazoa" id="CJA37181c.1">
    <property type="protein sequence ID" value="CJA37181c.1"/>
    <property type="gene ID" value="WBGene00213028"/>
</dbReference>
<dbReference type="GO" id="GO:0008380">
    <property type="term" value="P:RNA splicing"/>
    <property type="evidence" value="ECO:0007669"/>
    <property type="project" value="UniProtKB-KW"/>
</dbReference>
<dbReference type="GO" id="GO:0006397">
    <property type="term" value="P:mRNA processing"/>
    <property type="evidence" value="ECO:0007669"/>
    <property type="project" value="UniProtKB-KW"/>
</dbReference>
<accession>A0A8R1EML2</accession>
<dbReference type="Gene3D" id="1.25.40.10">
    <property type="entry name" value="Tetratricopeptide repeat domain"/>
    <property type="match status" value="1"/>
</dbReference>
<evidence type="ECO:0000313" key="8">
    <source>
        <dbReference type="Proteomes" id="UP000005237"/>
    </source>
</evidence>
<keyword evidence="2" id="KW-0507">mRNA processing</keyword>
<evidence type="ECO:0000256" key="3">
    <source>
        <dbReference type="ARBA" id="ARBA00022737"/>
    </source>
</evidence>